<feature type="domain" description="Polysaccharide pyruvyl transferase" evidence="2">
    <location>
        <begin position="208"/>
        <end position="245"/>
    </location>
</feature>
<organism evidence="3 4">
    <name type="scientific">Streptomyces syringium</name>
    <dbReference type="NCBI Taxonomy" id="76729"/>
    <lineage>
        <taxon>Bacteria</taxon>
        <taxon>Bacillati</taxon>
        <taxon>Actinomycetota</taxon>
        <taxon>Actinomycetes</taxon>
        <taxon>Kitasatosporales</taxon>
        <taxon>Streptomycetaceae</taxon>
        <taxon>Streptomyces</taxon>
    </lineage>
</organism>
<dbReference type="Pfam" id="PF04230">
    <property type="entry name" value="PS_pyruv_trans"/>
    <property type="match status" value="1"/>
</dbReference>
<name>A0ABS4YE49_9ACTN</name>
<feature type="compositionally biased region" description="Basic and acidic residues" evidence="1">
    <location>
        <begin position="323"/>
        <end position="334"/>
    </location>
</feature>
<dbReference type="GeneID" id="91573380"/>
<keyword evidence="4" id="KW-1185">Reference proteome</keyword>
<dbReference type="EMBL" id="JAGIOH010000002">
    <property type="protein sequence ID" value="MBP2407077.1"/>
    <property type="molecule type" value="Genomic_DNA"/>
</dbReference>
<evidence type="ECO:0000256" key="1">
    <source>
        <dbReference type="SAM" id="MobiDB-lite"/>
    </source>
</evidence>
<feature type="region of interest" description="Disordered" evidence="1">
    <location>
        <begin position="314"/>
        <end position="334"/>
    </location>
</feature>
<reference evidence="3 4" key="1">
    <citation type="submission" date="2021-03" db="EMBL/GenBank/DDBJ databases">
        <title>Sequencing the genomes of 1000 actinobacteria strains.</title>
        <authorList>
            <person name="Klenk H.-P."/>
        </authorList>
    </citation>
    <scope>NUCLEOTIDE SEQUENCE [LARGE SCALE GENOMIC DNA]</scope>
    <source>
        <strain evidence="3 4">DSM 41480</strain>
    </source>
</reference>
<dbReference type="Proteomes" id="UP001519291">
    <property type="component" value="Unassembled WGS sequence"/>
</dbReference>
<evidence type="ECO:0000259" key="2">
    <source>
        <dbReference type="Pfam" id="PF04230"/>
    </source>
</evidence>
<proteinExistence type="predicted"/>
<dbReference type="InterPro" id="IPR007345">
    <property type="entry name" value="Polysacch_pyruvyl_Trfase"/>
</dbReference>
<evidence type="ECO:0000313" key="4">
    <source>
        <dbReference type="Proteomes" id="UP001519291"/>
    </source>
</evidence>
<protein>
    <recommendedName>
        <fullName evidence="2">Polysaccharide pyruvyl transferase domain-containing protein</fullName>
    </recommendedName>
</protein>
<sequence length="334" mass="35945">MPADTPSAAVDHRARRVLLTGWFSFLHGEVTAGDLLAAQAVQQTLHQAGIAHDTAFSPRFAPRALHLDAADPARYTHLVFACGPLHSRPAPDGTSPLLDLHARFARCHRIAVGVSVPDPTDPAATLFDDLLHRDLAGRAPATDLSLHAPAPARPPLLGVILTHGQHEYGPLRRHTAVTRALTDWLPTTRAARLPLDTRLDTRDWRLPATPDELHTLLARLDAVITTRLHGMVLALRAGVPALAVDPVAGGAKVTAQAAALGWPAVLPCESVRPRHLDRMLRWCLSAQGRRHAAACAARPAEATVLDDLLRRLHQPPAHPARGSGEEGPRAPHRT</sequence>
<accession>A0ABS4YE49</accession>
<dbReference type="RefSeq" id="WP_307842232.1">
    <property type="nucleotide sequence ID" value="NZ_JAGIOH010000002.1"/>
</dbReference>
<gene>
    <name evidence="3" type="ORF">JO379_006643</name>
</gene>
<evidence type="ECO:0000313" key="3">
    <source>
        <dbReference type="EMBL" id="MBP2407077.1"/>
    </source>
</evidence>
<comment type="caution">
    <text evidence="3">The sequence shown here is derived from an EMBL/GenBank/DDBJ whole genome shotgun (WGS) entry which is preliminary data.</text>
</comment>